<evidence type="ECO:0000313" key="3">
    <source>
        <dbReference type="Proteomes" id="UP000593915"/>
    </source>
</evidence>
<dbReference type="EMBL" id="CP061839">
    <property type="protein sequence ID" value="QOW60713.1"/>
    <property type="molecule type" value="Genomic_DNA"/>
</dbReference>
<sequence length="125" mass="14325">MNFFSEEQVIKIHSSLIIRTGGIDGVREYNLLDSSLKSIFQTFDGKELHPSILDKAVQLCYSLIENHPFLDGNKRIGIHLSLIFLKINGIDLNYTQKELIDLGLRIASGQIKKDAIKEWFVEHRI</sequence>
<dbReference type="InterPro" id="IPR006440">
    <property type="entry name" value="Doc"/>
</dbReference>
<evidence type="ECO:0000259" key="1">
    <source>
        <dbReference type="PROSITE" id="PS51459"/>
    </source>
</evidence>
<reference evidence="2 3" key="1">
    <citation type="submission" date="2020-09" db="EMBL/GenBank/DDBJ databases">
        <title>Characterization of Treponema spp. from bovine digital dermatitis in Korea.</title>
        <authorList>
            <person name="Espiritu H.M."/>
            <person name="Cho Y.I."/>
            <person name="Mamuad L."/>
        </authorList>
    </citation>
    <scope>NUCLEOTIDE SEQUENCE [LARGE SCALE GENOMIC DNA]</scope>
    <source>
        <strain evidence="2 3">KS1</strain>
    </source>
</reference>
<dbReference type="NCBIfam" id="TIGR01550">
    <property type="entry name" value="DOC_P1"/>
    <property type="match status" value="1"/>
</dbReference>
<protein>
    <submittedName>
        <fullName evidence="2">Type II toxin-antitoxin system death-on-curing family toxin</fullName>
    </submittedName>
</protein>
<dbReference type="PROSITE" id="PS51459">
    <property type="entry name" value="FIDO"/>
    <property type="match status" value="1"/>
</dbReference>
<organism evidence="2 3">
    <name type="scientific">Treponema pedis</name>
    <dbReference type="NCBI Taxonomy" id="409322"/>
    <lineage>
        <taxon>Bacteria</taxon>
        <taxon>Pseudomonadati</taxon>
        <taxon>Spirochaetota</taxon>
        <taxon>Spirochaetia</taxon>
        <taxon>Spirochaetales</taxon>
        <taxon>Treponemataceae</taxon>
        <taxon>Treponema</taxon>
    </lineage>
</organism>
<accession>A0A7S6WP44</accession>
<dbReference type="InterPro" id="IPR053737">
    <property type="entry name" value="Type_II_TA_Toxin"/>
</dbReference>
<gene>
    <name evidence="2" type="ORF">IFE08_13115</name>
</gene>
<dbReference type="RefSeq" id="WP_024467067.1">
    <property type="nucleotide sequence ID" value="NZ_CP061839.1"/>
</dbReference>
<dbReference type="AlphaFoldDB" id="A0A7S6WP44"/>
<dbReference type="SUPFAM" id="SSF140931">
    <property type="entry name" value="Fic-like"/>
    <property type="match status" value="1"/>
</dbReference>
<dbReference type="PANTHER" id="PTHR39426:SF1">
    <property type="entry name" value="HOMOLOGY TO DEATH-ON-CURING PROTEIN OF PHAGE P1"/>
    <property type="match status" value="1"/>
</dbReference>
<dbReference type="Gene3D" id="1.20.120.1870">
    <property type="entry name" value="Fic/DOC protein, Fido domain"/>
    <property type="match status" value="1"/>
</dbReference>
<dbReference type="Proteomes" id="UP000593915">
    <property type="component" value="Chromosome"/>
</dbReference>
<dbReference type="PIRSF" id="PIRSF018297">
    <property type="entry name" value="Doc"/>
    <property type="match status" value="1"/>
</dbReference>
<feature type="domain" description="Fido" evidence="1">
    <location>
        <begin position="4"/>
        <end position="122"/>
    </location>
</feature>
<name>A0A7S6WP44_9SPIR</name>
<dbReference type="PANTHER" id="PTHR39426">
    <property type="entry name" value="HOMOLOGY TO DEATH-ON-CURING PROTEIN OF PHAGE P1"/>
    <property type="match status" value="1"/>
</dbReference>
<dbReference type="InterPro" id="IPR003812">
    <property type="entry name" value="Fido"/>
</dbReference>
<proteinExistence type="predicted"/>
<dbReference type="InterPro" id="IPR036597">
    <property type="entry name" value="Fido-like_dom_sf"/>
</dbReference>
<dbReference type="Pfam" id="PF02661">
    <property type="entry name" value="Fic"/>
    <property type="match status" value="1"/>
</dbReference>
<dbReference type="GO" id="GO:0016301">
    <property type="term" value="F:kinase activity"/>
    <property type="evidence" value="ECO:0007669"/>
    <property type="project" value="InterPro"/>
</dbReference>
<evidence type="ECO:0000313" key="2">
    <source>
        <dbReference type="EMBL" id="QOW60713.1"/>
    </source>
</evidence>